<comment type="function">
    <text evidence="9">Essential subunit of the Sec protein translocation channel SecYEG. Clamps together the 2 halves of SecY. May contact the channel plug during translocation.</text>
</comment>
<dbReference type="InterPro" id="IPR001901">
    <property type="entry name" value="Translocase_SecE/Sec61-g"/>
</dbReference>
<comment type="subcellular location">
    <subcellularLocation>
        <location evidence="9">Cell membrane</location>
        <topology evidence="9">Single-pass membrane protein</topology>
    </subcellularLocation>
    <subcellularLocation>
        <location evidence="1">Membrane</location>
    </subcellularLocation>
</comment>
<comment type="similarity">
    <text evidence="9">Belongs to the SecE/SEC61-gamma family.</text>
</comment>
<keyword evidence="2 9" id="KW-0813">Transport</keyword>
<dbReference type="GO" id="GO:0008320">
    <property type="term" value="F:protein transmembrane transporter activity"/>
    <property type="evidence" value="ECO:0007669"/>
    <property type="project" value="UniProtKB-UniRule"/>
</dbReference>
<evidence type="ECO:0000256" key="1">
    <source>
        <dbReference type="ARBA" id="ARBA00004370"/>
    </source>
</evidence>
<evidence type="ECO:0000313" key="10">
    <source>
        <dbReference type="EMBL" id="OGZ11097.1"/>
    </source>
</evidence>
<dbReference type="GO" id="GO:0009306">
    <property type="term" value="P:protein secretion"/>
    <property type="evidence" value="ECO:0007669"/>
    <property type="project" value="UniProtKB-UniRule"/>
</dbReference>
<name>A0A1G2DBT6_9BACT</name>
<dbReference type="GO" id="GO:0065002">
    <property type="term" value="P:intracellular protein transmembrane transport"/>
    <property type="evidence" value="ECO:0007669"/>
    <property type="project" value="UniProtKB-UniRule"/>
</dbReference>
<dbReference type="HAMAP" id="MF_00422">
    <property type="entry name" value="SecE"/>
    <property type="match status" value="1"/>
</dbReference>
<dbReference type="EMBL" id="MHLN01000026">
    <property type="protein sequence ID" value="OGZ11097.1"/>
    <property type="molecule type" value="Genomic_DNA"/>
</dbReference>
<dbReference type="GO" id="GO:0005886">
    <property type="term" value="C:plasma membrane"/>
    <property type="evidence" value="ECO:0007669"/>
    <property type="project" value="UniProtKB-SubCell"/>
</dbReference>
<keyword evidence="4 9" id="KW-0812">Transmembrane</keyword>
<dbReference type="InterPro" id="IPR005807">
    <property type="entry name" value="SecE_bac"/>
</dbReference>
<gene>
    <name evidence="9" type="primary">secE</name>
    <name evidence="10" type="ORF">A3D67_01110</name>
</gene>
<dbReference type="GO" id="GO:0006605">
    <property type="term" value="P:protein targeting"/>
    <property type="evidence" value="ECO:0007669"/>
    <property type="project" value="UniProtKB-UniRule"/>
</dbReference>
<dbReference type="GO" id="GO:0043952">
    <property type="term" value="P:protein transport by the Sec complex"/>
    <property type="evidence" value="ECO:0007669"/>
    <property type="project" value="UniProtKB-UniRule"/>
</dbReference>
<dbReference type="PANTHER" id="PTHR33910">
    <property type="entry name" value="PROTEIN TRANSLOCASE SUBUNIT SECE"/>
    <property type="match status" value="1"/>
</dbReference>
<dbReference type="AlphaFoldDB" id="A0A1G2DBT6"/>
<dbReference type="Proteomes" id="UP000178099">
    <property type="component" value="Unassembled WGS sequence"/>
</dbReference>
<evidence type="ECO:0000256" key="7">
    <source>
        <dbReference type="ARBA" id="ARBA00023010"/>
    </source>
</evidence>
<organism evidence="10 11">
    <name type="scientific">Candidatus Lloydbacteria bacterium RIFCSPHIGHO2_02_FULL_51_22</name>
    <dbReference type="NCBI Taxonomy" id="1798663"/>
    <lineage>
        <taxon>Bacteria</taxon>
        <taxon>Candidatus Lloydiibacteriota</taxon>
    </lineage>
</organism>
<evidence type="ECO:0000256" key="5">
    <source>
        <dbReference type="ARBA" id="ARBA00022927"/>
    </source>
</evidence>
<keyword evidence="3 9" id="KW-1003">Cell membrane</keyword>
<dbReference type="NCBIfam" id="TIGR00964">
    <property type="entry name" value="secE_bact"/>
    <property type="match status" value="1"/>
</dbReference>
<keyword evidence="6 9" id="KW-1133">Transmembrane helix</keyword>
<keyword evidence="8 9" id="KW-0472">Membrane</keyword>
<accession>A0A1G2DBT6</accession>
<dbReference type="PANTHER" id="PTHR33910:SF1">
    <property type="entry name" value="PROTEIN TRANSLOCASE SUBUNIT SECE"/>
    <property type="match status" value="1"/>
</dbReference>
<keyword evidence="5 9" id="KW-0653">Protein transport</keyword>
<proteinExistence type="inferred from homology"/>
<comment type="caution">
    <text evidence="10">The sequence shown here is derived from an EMBL/GenBank/DDBJ whole genome shotgun (WGS) entry which is preliminary data.</text>
</comment>
<evidence type="ECO:0000256" key="2">
    <source>
        <dbReference type="ARBA" id="ARBA00022448"/>
    </source>
</evidence>
<evidence type="ECO:0000256" key="4">
    <source>
        <dbReference type="ARBA" id="ARBA00022692"/>
    </source>
</evidence>
<evidence type="ECO:0000256" key="6">
    <source>
        <dbReference type="ARBA" id="ARBA00022989"/>
    </source>
</evidence>
<evidence type="ECO:0000256" key="9">
    <source>
        <dbReference type="HAMAP-Rule" id="MF_00422"/>
    </source>
</evidence>
<protein>
    <recommendedName>
        <fullName evidence="9">Protein translocase subunit SecE</fullName>
    </recommendedName>
</protein>
<feature type="transmembrane region" description="Helical" evidence="9">
    <location>
        <begin position="26"/>
        <end position="54"/>
    </location>
</feature>
<keyword evidence="7 9" id="KW-0811">Translocation</keyword>
<reference evidence="10 11" key="1">
    <citation type="journal article" date="2016" name="Nat. Commun.">
        <title>Thousands of microbial genomes shed light on interconnected biogeochemical processes in an aquifer system.</title>
        <authorList>
            <person name="Anantharaman K."/>
            <person name="Brown C.T."/>
            <person name="Hug L.A."/>
            <person name="Sharon I."/>
            <person name="Castelle C.J."/>
            <person name="Probst A.J."/>
            <person name="Thomas B.C."/>
            <person name="Singh A."/>
            <person name="Wilkins M.J."/>
            <person name="Karaoz U."/>
            <person name="Brodie E.L."/>
            <person name="Williams K.H."/>
            <person name="Hubbard S.S."/>
            <person name="Banfield J.F."/>
        </authorList>
    </citation>
    <scope>NUCLEOTIDE SEQUENCE [LARGE SCALE GENOMIC DNA]</scope>
</reference>
<evidence type="ECO:0000256" key="3">
    <source>
        <dbReference type="ARBA" id="ARBA00022475"/>
    </source>
</evidence>
<evidence type="ECO:0000256" key="8">
    <source>
        <dbReference type="ARBA" id="ARBA00023136"/>
    </source>
</evidence>
<comment type="subunit">
    <text evidence="9">Component of the Sec protein translocase complex. Heterotrimer consisting of SecY, SecE and SecG subunits. The heterotrimers can form oligomers, although 1 heterotrimer is thought to be able to translocate proteins. Interacts with the ribosome. Interacts with SecDF, and other proteins may be involved. Interacts with SecA.</text>
</comment>
<dbReference type="Gene3D" id="1.20.5.1030">
    <property type="entry name" value="Preprotein translocase secy subunit"/>
    <property type="match status" value="1"/>
</dbReference>
<dbReference type="InterPro" id="IPR038379">
    <property type="entry name" value="SecE_sf"/>
</dbReference>
<evidence type="ECO:0000313" key="11">
    <source>
        <dbReference type="Proteomes" id="UP000178099"/>
    </source>
</evidence>
<sequence length="59" mass="6970">MKIAEYLKETRAEMRHVNWPTKEQTISFTVLVIAFSLVIAFFLGFFDFLFVTLIEKLIL</sequence>
<dbReference type="Pfam" id="PF00584">
    <property type="entry name" value="SecE"/>
    <property type="match status" value="1"/>
</dbReference>